<feature type="domain" description="IPT/TIG" evidence="1">
    <location>
        <begin position="150"/>
        <end position="225"/>
    </location>
</feature>
<reference evidence="2 3" key="1">
    <citation type="journal article" date="2019" name="Int. J. Syst. Evol. Microbiol.">
        <title>The Global Catalogue of Microorganisms (GCM) 10K type strain sequencing project: providing services to taxonomists for standard genome sequencing and annotation.</title>
        <authorList>
            <consortium name="The Broad Institute Genomics Platform"/>
            <consortium name="The Broad Institute Genome Sequencing Center for Infectious Disease"/>
            <person name="Wu L."/>
            <person name="Ma J."/>
        </authorList>
    </citation>
    <scope>NUCLEOTIDE SEQUENCE [LARGE SCALE GENOMIC DNA]</scope>
    <source>
        <strain evidence="2 3">JCM 14283</strain>
    </source>
</reference>
<evidence type="ECO:0000313" key="3">
    <source>
        <dbReference type="Proteomes" id="UP001501285"/>
    </source>
</evidence>
<dbReference type="NCBIfam" id="NF047353">
    <property type="entry name" value="tube_lmo2291"/>
    <property type="match status" value="1"/>
</dbReference>
<evidence type="ECO:0000259" key="1">
    <source>
        <dbReference type="Pfam" id="PF01833"/>
    </source>
</evidence>
<name>A0ABN2UIT0_9MICO</name>
<dbReference type="Gene3D" id="2.60.40.10">
    <property type="entry name" value="Immunoglobulins"/>
    <property type="match status" value="1"/>
</dbReference>
<dbReference type="InterPro" id="IPR013783">
    <property type="entry name" value="Ig-like_fold"/>
</dbReference>
<dbReference type="RefSeq" id="WP_343993024.1">
    <property type="nucleotide sequence ID" value="NZ_BAAANB010000021.1"/>
</dbReference>
<accession>A0ABN2UIT0</accession>
<proteinExistence type="predicted"/>
<dbReference type="EMBL" id="BAAANB010000021">
    <property type="protein sequence ID" value="GAA2037345.1"/>
    <property type="molecule type" value="Genomic_DNA"/>
</dbReference>
<dbReference type="InterPro" id="IPR014756">
    <property type="entry name" value="Ig_E-set"/>
</dbReference>
<evidence type="ECO:0000313" key="2">
    <source>
        <dbReference type="EMBL" id="GAA2037345.1"/>
    </source>
</evidence>
<dbReference type="SUPFAM" id="SSF81296">
    <property type="entry name" value="E set domains"/>
    <property type="match status" value="1"/>
</dbReference>
<dbReference type="InterPro" id="IPR002909">
    <property type="entry name" value="IPT_dom"/>
</dbReference>
<protein>
    <recommendedName>
        <fullName evidence="1">IPT/TIG domain-containing protein</fullName>
    </recommendedName>
</protein>
<dbReference type="Proteomes" id="UP001501285">
    <property type="component" value="Unassembled WGS sequence"/>
</dbReference>
<sequence length="228" mass="24110">MANELARRLAVDVSADNVTWLRLLGTTDVNDQDNVTKQDSTEYDNNGFTTQEVTLHGWSLAVKFNRKSNAGVFDPVQELIRQARFKFGDQARIYVRWYDRNGRNDGKSGRALVEWNRSKTGVGDIEEISVTFDGDGILADIANPGTSTLPVVISALPSGAAAGAQVTIGGQYFTGATSVKFGAVTATVFTVVSDTTIVATVPAGTAGSAPVTVTTAAGTSNALPYTRG</sequence>
<gene>
    <name evidence="2" type="ORF">GCM10009740_31410</name>
</gene>
<dbReference type="Pfam" id="PF01833">
    <property type="entry name" value="TIG"/>
    <property type="match status" value="1"/>
</dbReference>
<comment type="caution">
    <text evidence="2">The sequence shown here is derived from an EMBL/GenBank/DDBJ whole genome shotgun (WGS) entry which is preliminary data.</text>
</comment>
<organism evidence="2 3">
    <name type="scientific">Terrabacter terrae</name>
    <dbReference type="NCBI Taxonomy" id="318434"/>
    <lineage>
        <taxon>Bacteria</taxon>
        <taxon>Bacillati</taxon>
        <taxon>Actinomycetota</taxon>
        <taxon>Actinomycetes</taxon>
        <taxon>Micrococcales</taxon>
        <taxon>Intrasporangiaceae</taxon>
        <taxon>Terrabacter</taxon>
    </lineage>
</organism>
<keyword evidence="3" id="KW-1185">Reference proteome</keyword>